<organism evidence="1 2">
    <name type="scientific">Romanomermis culicivorax</name>
    <name type="common">Nematode worm</name>
    <dbReference type="NCBI Taxonomy" id="13658"/>
    <lineage>
        <taxon>Eukaryota</taxon>
        <taxon>Metazoa</taxon>
        <taxon>Ecdysozoa</taxon>
        <taxon>Nematoda</taxon>
        <taxon>Enoplea</taxon>
        <taxon>Dorylaimia</taxon>
        <taxon>Mermithida</taxon>
        <taxon>Mermithoidea</taxon>
        <taxon>Mermithidae</taxon>
        <taxon>Romanomermis</taxon>
    </lineage>
</organism>
<name>A0A915KX79_ROMCU</name>
<accession>A0A915KX79</accession>
<sequence>MLAPAAVVNYRMRDVAEINGNFYLWQRWRWGRRVARMLVPHIRICGNLYSDDAEQKLVGRPAD</sequence>
<evidence type="ECO:0000313" key="1">
    <source>
        <dbReference type="Proteomes" id="UP000887565"/>
    </source>
</evidence>
<dbReference type="Proteomes" id="UP000887565">
    <property type="component" value="Unplaced"/>
</dbReference>
<dbReference type="WBParaSite" id="nRc.2.0.1.t43557-RA">
    <property type="protein sequence ID" value="nRc.2.0.1.t43557-RA"/>
    <property type="gene ID" value="nRc.2.0.1.g43557"/>
</dbReference>
<evidence type="ECO:0000313" key="2">
    <source>
        <dbReference type="WBParaSite" id="nRc.2.0.1.t43557-RA"/>
    </source>
</evidence>
<reference evidence="2" key="1">
    <citation type="submission" date="2022-11" db="UniProtKB">
        <authorList>
            <consortium name="WormBaseParasite"/>
        </authorList>
    </citation>
    <scope>IDENTIFICATION</scope>
</reference>
<protein>
    <submittedName>
        <fullName evidence="2">Uncharacterized protein</fullName>
    </submittedName>
</protein>
<proteinExistence type="predicted"/>
<keyword evidence="1" id="KW-1185">Reference proteome</keyword>
<dbReference type="AlphaFoldDB" id="A0A915KX79"/>